<keyword evidence="6" id="KW-0479">Metal-binding</keyword>
<dbReference type="PANTHER" id="PTHR11985">
    <property type="entry name" value="GLYCEROL-3-PHOSPHATE DEHYDROGENASE"/>
    <property type="match status" value="1"/>
</dbReference>
<dbReference type="InterPro" id="IPR036188">
    <property type="entry name" value="FAD/NAD-bd_sf"/>
</dbReference>
<sequence length="351" mass="38618">MIHVSESGLLTIAGGKWTTYRKMAEETVDEAVKVFGLGNRVRSGCVTENVHLVGSDGWTRNMFIGLIQRYGLATDVAKHLSDNYGDRAWTVCSLANPTGEVWPLHGTRLSSQYPFIEAEVRYAVHHEYAQTAVDVLARRCRLAFLNAQAALVALPRVVDIMSAELSWDASRRTTELHRGVAFLRSMGLMGLPEGDELTRILSPSPKSWTDSVKAMVGWKPVTQPINVSAALSAAAAYTRAQFEAGEMDALRSVFDARTGASSDSASAEHSGRLRKDSVRELLRALPEYEHVRDGELRYVLDEAGFAAREDFDFNDFVEICAGLKEITLRPAGQSVKTERMRIPVEKSGGGI</sequence>
<comment type="similarity">
    <text evidence="3">Belongs to the FAD-dependent glycerol-3-phosphate dehydrogenase family.</text>
</comment>
<evidence type="ECO:0000256" key="1">
    <source>
        <dbReference type="ARBA" id="ARBA00001974"/>
    </source>
</evidence>
<evidence type="ECO:0000256" key="11">
    <source>
        <dbReference type="ARBA" id="ARBA00023002"/>
    </source>
</evidence>
<evidence type="ECO:0000313" key="15">
    <source>
        <dbReference type="Proteomes" id="UP000308199"/>
    </source>
</evidence>
<evidence type="ECO:0000313" key="14">
    <source>
        <dbReference type="EMBL" id="THH06886.1"/>
    </source>
</evidence>
<dbReference type="OrthoDB" id="264015at2759"/>
<dbReference type="PROSITE" id="PS00978">
    <property type="entry name" value="FAD_G3PDH_2"/>
    <property type="match status" value="1"/>
</dbReference>
<evidence type="ECO:0000256" key="3">
    <source>
        <dbReference type="ARBA" id="ARBA00007330"/>
    </source>
</evidence>
<keyword evidence="10" id="KW-0809">Transit peptide</keyword>
<dbReference type="EMBL" id="SGPK01000170">
    <property type="protein sequence ID" value="THH06886.1"/>
    <property type="molecule type" value="Genomic_DNA"/>
</dbReference>
<keyword evidence="9" id="KW-0106">Calcium</keyword>
<dbReference type="Gene3D" id="3.50.50.60">
    <property type="entry name" value="FAD/NAD(P)-binding domain"/>
    <property type="match status" value="1"/>
</dbReference>
<keyword evidence="5" id="KW-0285">Flavoprotein</keyword>
<evidence type="ECO:0000256" key="9">
    <source>
        <dbReference type="ARBA" id="ARBA00022837"/>
    </source>
</evidence>
<evidence type="ECO:0000259" key="13">
    <source>
        <dbReference type="Pfam" id="PF16901"/>
    </source>
</evidence>
<keyword evidence="15" id="KW-1185">Reference proteome</keyword>
<evidence type="ECO:0000256" key="7">
    <source>
        <dbReference type="ARBA" id="ARBA00022737"/>
    </source>
</evidence>
<organism evidence="14 15">
    <name type="scientific">Phellinidium pouzarii</name>
    <dbReference type="NCBI Taxonomy" id="167371"/>
    <lineage>
        <taxon>Eukaryota</taxon>
        <taxon>Fungi</taxon>
        <taxon>Dikarya</taxon>
        <taxon>Basidiomycota</taxon>
        <taxon>Agaricomycotina</taxon>
        <taxon>Agaricomycetes</taxon>
        <taxon>Hymenochaetales</taxon>
        <taxon>Hymenochaetaceae</taxon>
        <taxon>Phellinidium</taxon>
    </lineage>
</organism>
<dbReference type="GO" id="GO:0046872">
    <property type="term" value="F:metal ion binding"/>
    <property type="evidence" value="ECO:0007669"/>
    <property type="project" value="UniProtKB-KW"/>
</dbReference>
<gene>
    <name evidence="14" type="ORF">EW145_g3783</name>
</gene>
<dbReference type="Proteomes" id="UP000308199">
    <property type="component" value="Unassembled WGS sequence"/>
</dbReference>
<evidence type="ECO:0000256" key="4">
    <source>
        <dbReference type="ARBA" id="ARBA00013029"/>
    </source>
</evidence>
<name>A0A4S4L5X2_9AGAM</name>
<evidence type="ECO:0000256" key="10">
    <source>
        <dbReference type="ARBA" id="ARBA00022946"/>
    </source>
</evidence>
<keyword evidence="12" id="KW-0496">Mitochondrion</keyword>
<protein>
    <recommendedName>
        <fullName evidence="4">glycerol-3-phosphate dehydrogenase</fullName>
        <ecNumber evidence="4">1.1.5.3</ecNumber>
    </recommendedName>
</protein>
<reference evidence="14 15" key="1">
    <citation type="submission" date="2019-02" db="EMBL/GenBank/DDBJ databases">
        <title>Genome sequencing of the rare red list fungi Phellinidium pouzarii.</title>
        <authorList>
            <person name="Buettner E."/>
            <person name="Kellner H."/>
        </authorList>
    </citation>
    <scope>NUCLEOTIDE SEQUENCE [LARGE SCALE GENOMIC DNA]</scope>
    <source>
        <strain evidence="14 15">DSM 108285</strain>
    </source>
</reference>
<dbReference type="FunFam" id="1.10.8.870:FF:000001">
    <property type="entry name" value="Glycerol-3-phosphate dehydrogenase"/>
    <property type="match status" value="1"/>
</dbReference>
<dbReference type="GO" id="GO:0006072">
    <property type="term" value="P:glycerol-3-phosphate metabolic process"/>
    <property type="evidence" value="ECO:0007669"/>
    <property type="project" value="InterPro"/>
</dbReference>
<accession>A0A4S4L5X2</accession>
<dbReference type="GO" id="GO:0005739">
    <property type="term" value="C:mitochondrion"/>
    <property type="evidence" value="ECO:0007669"/>
    <property type="project" value="UniProtKB-SubCell"/>
</dbReference>
<evidence type="ECO:0000256" key="8">
    <source>
        <dbReference type="ARBA" id="ARBA00022827"/>
    </source>
</evidence>
<dbReference type="Pfam" id="PF16901">
    <property type="entry name" value="DAO_C"/>
    <property type="match status" value="1"/>
</dbReference>
<dbReference type="InterPro" id="IPR031656">
    <property type="entry name" value="DAO_C"/>
</dbReference>
<feature type="domain" description="Alpha-glycerophosphate oxidase C-terminal" evidence="13">
    <location>
        <begin position="45"/>
        <end position="172"/>
    </location>
</feature>
<dbReference type="PANTHER" id="PTHR11985:SF15">
    <property type="entry name" value="GLYCEROL-3-PHOSPHATE DEHYDROGENASE, MITOCHONDRIAL"/>
    <property type="match status" value="1"/>
</dbReference>
<keyword evidence="11" id="KW-0560">Oxidoreductase</keyword>
<comment type="caution">
    <text evidence="14">The sequence shown here is derived from an EMBL/GenBank/DDBJ whole genome shotgun (WGS) entry which is preliminary data.</text>
</comment>
<proteinExistence type="inferred from homology"/>
<comment type="subcellular location">
    <subcellularLocation>
        <location evidence="2">Mitochondrion</location>
    </subcellularLocation>
</comment>
<dbReference type="GO" id="GO:0004368">
    <property type="term" value="F:glycerol-3-phosphate dehydrogenase (quinone) activity"/>
    <property type="evidence" value="ECO:0007669"/>
    <property type="project" value="UniProtKB-EC"/>
</dbReference>
<dbReference type="EC" id="1.1.5.3" evidence="4"/>
<evidence type="ECO:0000256" key="6">
    <source>
        <dbReference type="ARBA" id="ARBA00022723"/>
    </source>
</evidence>
<dbReference type="InterPro" id="IPR038299">
    <property type="entry name" value="DAO_C_sf"/>
</dbReference>
<comment type="cofactor">
    <cofactor evidence="1">
        <name>FAD</name>
        <dbReference type="ChEBI" id="CHEBI:57692"/>
    </cofactor>
</comment>
<keyword evidence="7" id="KW-0677">Repeat</keyword>
<dbReference type="AlphaFoldDB" id="A0A4S4L5X2"/>
<dbReference type="Gene3D" id="1.10.8.870">
    <property type="entry name" value="Alpha-glycerophosphate oxidase, cap domain"/>
    <property type="match status" value="1"/>
</dbReference>
<dbReference type="InterPro" id="IPR000447">
    <property type="entry name" value="G3P_DH_FAD-dep"/>
</dbReference>
<keyword evidence="8" id="KW-0274">FAD</keyword>
<evidence type="ECO:0000256" key="2">
    <source>
        <dbReference type="ARBA" id="ARBA00004173"/>
    </source>
</evidence>
<evidence type="ECO:0000256" key="5">
    <source>
        <dbReference type="ARBA" id="ARBA00022630"/>
    </source>
</evidence>
<evidence type="ECO:0000256" key="12">
    <source>
        <dbReference type="ARBA" id="ARBA00023128"/>
    </source>
</evidence>